<evidence type="ECO:0000259" key="3">
    <source>
        <dbReference type="Pfam" id="PF23622"/>
    </source>
</evidence>
<comment type="caution">
    <text evidence="4">The sequence shown here is derived from an EMBL/GenBank/DDBJ whole genome shotgun (WGS) entry which is preliminary data.</text>
</comment>
<dbReference type="SUPFAM" id="SSF81383">
    <property type="entry name" value="F-box domain"/>
    <property type="match status" value="1"/>
</dbReference>
<feature type="non-terminal residue" evidence="4">
    <location>
        <position position="1"/>
    </location>
</feature>
<feature type="non-terminal residue" evidence="4">
    <location>
        <position position="495"/>
    </location>
</feature>
<accession>A0A9Q0GAA3</accession>
<evidence type="ECO:0000259" key="2">
    <source>
        <dbReference type="Pfam" id="PF00646"/>
    </source>
</evidence>
<dbReference type="Proteomes" id="UP001141552">
    <property type="component" value="Unassembled WGS sequence"/>
</dbReference>
<organism evidence="4 5">
    <name type="scientific">Turnera subulata</name>
    <dbReference type="NCBI Taxonomy" id="218843"/>
    <lineage>
        <taxon>Eukaryota</taxon>
        <taxon>Viridiplantae</taxon>
        <taxon>Streptophyta</taxon>
        <taxon>Embryophyta</taxon>
        <taxon>Tracheophyta</taxon>
        <taxon>Spermatophyta</taxon>
        <taxon>Magnoliopsida</taxon>
        <taxon>eudicotyledons</taxon>
        <taxon>Gunneridae</taxon>
        <taxon>Pentapetalae</taxon>
        <taxon>rosids</taxon>
        <taxon>fabids</taxon>
        <taxon>Malpighiales</taxon>
        <taxon>Passifloraceae</taxon>
        <taxon>Turnera</taxon>
    </lineage>
</organism>
<dbReference type="Pfam" id="PF23622">
    <property type="entry name" value="LRR_At1g61320_AtMIF1"/>
    <property type="match status" value="1"/>
</dbReference>
<keyword evidence="5" id="KW-1185">Reference proteome</keyword>
<feature type="domain" description="At1g61320/AtMIF1 LRR" evidence="3">
    <location>
        <begin position="116"/>
        <end position="259"/>
    </location>
</feature>
<proteinExistence type="predicted"/>
<dbReference type="Pfam" id="PF00646">
    <property type="entry name" value="F-box"/>
    <property type="match status" value="1"/>
</dbReference>
<protein>
    <recommendedName>
        <fullName evidence="6">F-box domain-containing protein</fullName>
    </recommendedName>
</protein>
<dbReference type="AlphaFoldDB" id="A0A9Q0GAA3"/>
<feature type="domain" description="F-box" evidence="2">
    <location>
        <begin position="47"/>
        <end position="82"/>
    </location>
</feature>
<dbReference type="EMBL" id="JAKUCV010001512">
    <property type="protein sequence ID" value="KAJ4846068.1"/>
    <property type="molecule type" value="Genomic_DNA"/>
</dbReference>
<dbReference type="PANTHER" id="PTHR31900">
    <property type="entry name" value="F-BOX/RNI SUPERFAMILY PROTEIN-RELATED"/>
    <property type="match status" value="1"/>
</dbReference>
<dbReference type="Gene3D" id="3.80.10.10">
    <property type="entry name" value="Ribonuclease Inhibitor"/>
    <property type="match status" value="1"/>
</dbReference>
<sequence>ESTSSVHATIKGSSFSSSASSDRDLTGWARKKPRYSSSPACGGVDRISDLPDDVLQLILSFLPTAQAIRISYLLSKRWGSLWAFTPNLLFSSRPSLPPRRFASFVDKTLTLYQSEKVKKFSVELQVLKALEEQVGSWVNFAITHHVEELCLVFRDVDGRENSSTASPDRYLLPLCLYTSSSLKELRLRLCELKPNGLDTVSWVSLKLLSLAYTRLSNDSLKALLLGSPALAYLRLDSCSGFNLIDASASTKLKELVVDGYFCDARVVGVFVQIRKYGQFTINGPNLLRLTIVGCFPTNCRLEDVSSLVQANIGFHMQDDRFSDLIPGRRAMLRSILEKLEQILSTFEKQGLSLPSSTRKVLTVQPLVAYKSFHVRGENYWTSQERAFKCLQLQGVEVVGFDARHPDSGLILDLVEFLLKNAKALEEIVIHVRCRHKRGSRVDYYSQDIKELFEITQLLLSHPRASPSATVLSLAYTSLSNDLVKAFWSALLHSST</sequence>
<dbReference type="OrthoDB" id="1041001at2759"/>
<dbReference type="SUPFAM" id="SSF52047">
    <property type="entry name" value="RNI-like"/>
    <property type="match status" value="1"/>
</dbReference>
<dbReference type="CDD" id="cd22160">
    <property type="entry name" value="F-box_AtFBL13-like"/>
    <property type="match status" value="1"/>
</dbReference>
<gene>
    <name evidence="4" type="ORF">Tsubulata_002591</name>
</gene>
<dbReference type="InterPro" id="IPR055357">
    <property type="entry name" value="LRR_At1g61320_AtMIF1"/>
</dbReference>
<dbReference type="PANTHER" id="PTHR31900:SF32">
    <property type="entry name" value="F-BOX_RNI_FBD-LIKE DOMAIN PROTEIN"/>
    <property type="match status" value="1"/>
</dbReference>
<dbReference type="InterPro" id="IPR036047">
    <property type="entry name" value="F-box-like_dom_sf"/>
</dbReference>
<name>A0A9Q0GAA3_9ROSI</name>
<evidence type="ECO:0000256" key="1">
    <source>
        <dbReference type="SAM" id="MobiDB-lite"/>
    </source>
</evidence>
<dbReference type="InterPro" id="IPR053781">
    <property type="entry name" value="F-box_AtFBL13-like"/>
</dbReference>
<dbReference type="InterPro" id="IPR032675">
    <property type="entry name" value="LRR_dom_sf"/>
</dbReference>
<evidence type="ECO:0000313" key="4">
    <source>
        <dbReference type="EMBL" id="KAJ4846068.1"/>
    </source>
</evidence>
<reference evidence="4" key="2">
    <citation type="journal article" date="2023" name="Plants (Basel)">
        <title>Annotation of the Turnera subulata (Passifloraceae) Draft Genome Reveals the S-Locus Evolved after the Divergence of Turneroideae from Passifloroideae in a Stepwise Manner.</title>
        <authorList>
            <person name="Henning P.M."/>
            <person name="Roalson E.H."/>
            <person name="Mir W."/>
            <person name="McCubbin A.G."/>
            <person name="Shore J.S."/>
        </authorList>
    </citation>
    <scope>NUCLEOTIDE SEQUENCE</scope>
    <source>
        <strain evidence="4">F60SS</strain>
    </source>
</reference>
<dbReference type="InterPro" id="IPR001810">
    <property type="entry name" value="F-box_dom"/>
</dbReference>
<evidence type="ECO:0000313" key="5">
    <source>
        <dbReference type="Proteomes" id="UP001141552"/>
    </source>
</evidence>
<evidence type="ECO:0008006" key="6">
    <source>
        <dbReference type="Google" id="ProtNLM"/>
    </source>
</evidence>
<feature type="region of interest" description="Disordered" evidence="1">
    <location>
        <begin position="1"/>
        <end position="39"/>
    </location>
</feature>
<reference evidence="4" key="1">
    <citation type="submission" date="2022-02" db="EMBL/GenBank/DDBJ databases">
        <authorList>
            <person name="Henning P.M."/>
            <person name="McCubbin A.G."/>
            <person name="Shore J.S."/>
        </authorList>
    </citation>
    <scope>NUCLEOTIDE SEQUENCE</scope>
    <source>
        <strain evidence="4">F60SS</strain>
        <tissue evidence="4">Leaves</tissue>
    </source>
</reference>
<dbReference type="InterPro" id="IPR050232">
    <property type="entry name" value="FBL13/AtMIF1-like"/>
</dbReference>